<name>A0A2N5DDI2_9CAUL</name>
<gene>
    <name evidence="1" type="ORF">SGCZBJ_14380</name>
</gene>
<evidence type="ECO:0000313" key="1">
    <source>
        <dbReference type="EMBL" id="PLR24026.1"/>
    </source>
</evidence>
<reference evidence="1 2" key="1">
    <citation type="submission" date="2017-12" db="EMBL/GenBank/DDBJ databases">
        <title>The genome sequence of Caulobacter sp. 410.</title>
        <authorList>
            <person name="Gao J."/>
            <person name="Mao X."/>
            <person name="Sun J."/>
        </authorList>
    </citation>
    <scope>NUCLEOTIDE SEQUENCE [LARGE SCALE GENOMIC DNA]</scope>
    <source>
        <strain evidence="1 2">410</strain>
    </source>
</reference>
<comment type="caution">
    <text evidence="1">The sequence shown here is derived from an EMBL/GenBank/DDBJ whole genome shotgun (WGS) entry which is preliminary data.</text>
</comment>
<protein>
    <submittedName>
        <fullName evidence="1">Iron dicitrate transport regulator FecR</fullName>
    </submittedName>
</protein>
<proteinExistence type="predicted"/>
<organism evidence="1 2">
    <name type="scientific">Caulobacter zeae</name>
    <dbReference type="NCBI Taxonomy" id="2055137"/>
    <lineage>
        <taxon>Bacteria</taxon>
        <taxon>Pseudomonadati</taxon>
        <taxon>Pseudomonadota</taxon>
        <taxon>Alphaproteobacteria</taxon>
        <taxon>Caulobacterales</taxon>
        <taxon>Caulobacteraceae</taxon>
        <taxon>Caulobacter</taxon>
    </lineage>
</organism>
<keyword evidence="2" id="KW-1185">Reference proteome</keyword>
<dbReference type="EMBL" id="PJRS01000025">
    <property type="protein sequence ID" value="PLR24026.1"/>
    <property type="molecule type" value="Genomic_DNA"/>
</dbReference>
<sequence length="48" mass="4827">MEATVLTRPEAQPLTAEATRMFLEAGEASAVVARQVAANAAAAEAIGA</sequence>
<evidence type="ECO:0000313" key="2">
    <source>
        <dbReference type="Proteomes" id="UP000234479"/>
    </source>
</evidence>
<accession>A0A2N5DDI2</accession>
<dbReference type="Proteomes" id="UP000234479">
    <property type="component" value="Unassembled WGS sequence"/>
</dbReference>
<feature type="non-terminal residue" evidence="1">
    <location>
        <position position="48"/>
    </location>
</feature>
<dbReference type="AlphaFoldDB" id="A0A2N5DDI2"/>